<dbReference type="PANTHER" id="PTHR11046">
    <property type="entry name" value="OLIGORIBONUCLEASE, MITOCHONDRIAL"/>
    <property type="match status" value="1"/>
</dbReference>
<dbReference type="InterPro" id="IPR013520">
    <property type="entry name" value="Ribonucl_H"/>
</dbReference>
<feature type="domain" description="Exonuclease" evidence="6">
    <location>
        <begin position="41"/>
        <end position="215"/>
    </location>
</feature>
<evidence type="ECO:0000256" key="2">
    <source>
        <dbReference type="ARBA" id="ARBA00022722"/>
    </source>
</evidence>
<dbReference type="SUPFAM" id="SSF53098">
    <property type="entry name" value="Ribonuclease H-like"/>
    <property type="match status" value="1"/>
</dbReference>
<reference evidence="7" key="1">
    <citation type="submission" date="2021-01" db="EMBL/GenBank/DDBJ databases">
        <authorList>
            <person name="Corre E."/>
            <person name="Pelletier E."/>
            <person name="Niang G."/>
            <person name="Scheremetjew M."/>
            <person name="Finn R."/>
            <person name="Kale V."/>
            <person name="Holt S."/>
            <person name="Cochrane G."/>
            <person name="Meng A."/>
            <person name="Brown T."/>
            <person name="Cohen L."/>
        </authorList>
    </citation>
    <scope>NUCLEOTIDE SEQUENCE</scope>
    <source>
        <strain evidence="7">CCMP722</strain>
    </source>
</reference>
<dbReference type="GO" id="GO:0003676">
    <property type="term" value="F:nucleic acid binding"/>
    <property type="evidence" value="ECO:0007669"/>
    <property type="project" value="InterPro"/>
</dbReference>
<dbReference type="NCBIfam" id="NF003765">
    <property type="entry name" value="PRK05359.1"/>
    <property type="match status" value="1"/>
</dbReference>
<feature type="compositionally biased region" description="Acidic residues" evidence="5">
    <location>
        <begin position="10"/>
        <end position="19"/>
    </location>
</feature>
<evidence type="ECO:0000256" key="5">
    <source>
        <dbReference type="SAM" id="MobiDB-lite"/>
    </source>
</evidence>
<evidence type="ECO:0000313" key="7">
    <source>
        <dbReference type="EMBL" id="CAD8680302.1"/>
    </source>
</evidence>
<evidence type="ECO:0000256" key="3">
    <source>
        <dbReference type="ARBA" id="ARBA00022801"/>
    </source>
</evidence>
<dbReference type="PANTHER" id="PTHR11046:SF0">
    <property type="entry name" value="OLIGORIBONUCLEASE, MITOCHONDRIAL"/>
    <property type="match status" value="1"/>
</dbReference>
<feature type="compositionally biased region" description="Basic and acidic residues" evidence="5">
    <location>
        <begin position="20"/>
        <end position="32"/>
    </location>
</feature>
<name>A0A7S0RKY5_9CHLO</name>
<dbReference type="GO" id="GO:0000175">
    <property type="term" value="F:3'-5'-RNA exonuclease activity"/>
    <property type="evidence" value="ECO:0007669"/>
    <property type="project" value="InterPro"/>
</dbReference>
<proteinExistence type="inferred from homology"/>
<dbReference type="InterPro" id="IPR022894">
    <property type="entry name" value="Oligoribonuclease"/>
</dbReference>
<dbReference type="Gene3D" id="3.30.420.10">
    <property type="entry name" value="Ribonuclease H-like superfamily/Ribonuclease H"/>
    <property type="match status" value="1"/>
</dbReference>
<evidence type="ECO:0000259" key="6">
    <source>
        <dbReference type="SMART" id="SM00479"/>
    </source>
</evidence>
<keyword evidence="3" id="KW-0378">Hydrolase</keyword>
<evidence type="ECO:0000256" key="4">
    <source>
        <dbReference type="ARBA" id="ARBA00022839"/>
    </source>
</evidence>
<sequence length="230" mass="26426">MLHNHFALLEDAEEAPEEPNEMKQTSKRDKNDKKKKKIKSPLVWIDLEMTGLDLEKDVILQIAVLITDGDLESVIEGPELVIHQSEEVLQNMNDWCIEHHGKSGLTEAVRQSKLTMRDAENQVLHFVQQHVKPKEGIVAGNSVHVDVSFLKKDMKELCDYFHYRILDVSTVKELAKRWYPSSFSKAPKKMLAHTAMSDIRESLAELRYWRQAIFREKSGPQAAKHLTVSS</sequence>
<dbReference type="CDD" id="cd06135">
    <property type="entry name" value="Orn"/>
    <property type="match status" value="1"/>
</dbReference>
<dbReference type="SMART" id="SM00479">
    <property type="entry name" value="EXOIII"/>
    <property type="match status" value="1"/>
</dbReference>
<evidence type="ECO:0000256" key="1">
    <source>
        <dbReference type="ARBA" id="ARBA00009921"/>
    </source>
</evidence>
<protein>
    <recommendedName>
        <fullName evidence="6">Exonuclease domain-containing protein</fullName>
    </recommendedName>
</protein>
<dbReference type="Pfam" id="PF00929">
    <property type="entry name" value="RNase_T"/>
    <property type="match status" value="1"/>
</dbReference>
<dbReference type="InterPro" id="IPR012337">
    <property type="entry name" value="RNaseH-like_sf"/>
</dbReference>
<keyword evidence="4" id="KW-0269">Exonuclease</keyword>
<feature type="region of interest" description="Disordered" evidence="5">
    <location>
        <begin position="9"/>
        <end position="33"/>
    </location>
</feature>
<gene>
    <name evidence="7" type="ORF">POBO1169_LOCUS14963</name>
</gene>
<dbReference type="GO" id="GO:0005739">
    <property type="term" value="C:mitochondrion"/>
    <property type="evidence" value="ECO:0007669"/>
    <property type="project" value="TreeGrafter"/>
</dbReference>
<dbReference type="AlphaFoldDB" id="A0A7S0RKY5"/>
<organism evidence="7">
    <name type="scientific">Pyramimonas obovata</name>
    <dbReference type="NCBI Taxonomy" id="1411642"/>
    <lineage>
        <taxon>Eukaryota</taxon>
        <taxon>Viridiplantae</taxon>
        <taxon>Chlorophyta</taxon>
        <taxon>Pyramimonadophyceae</taxon>
        <taxon>Pyramimonadales</taxon>
        <taxon>Pyramimonadaceae</taxon>
        <taxon>Pyramimonas</taxon>
        <taxon>Pyramimonas incertae sedis</taxon>
    </lineage>
</organism>
<keyword evidence="2" id="KW-0540">Nuclease</keyword>
<dbReference type="FunFam" id="3.30.420.10:FF:000003">
    <property type="entry name" value="Oligoribonuclease"/>
    <property type="match status" value="1"/>
</dbReference>
<dbReference type="EMBL" id="HBFA01029655">
    <property type="protein sequence ID" value="CAD8680302.1"/>
    <property type="molecule type" value="Transcribed_RNA"/>
</dbReference>
<comment type="similarity">
    <text evidence="1">Belongs to the oligoribonuclease family.</text>
</comment>
<dbReference type="InterPro" id="IPR036397">
    <property type="entry name" value="RNaseH_sf"/>
</dbReference>
<accession>A0A7S0RKY5</accession>